<reference evidence="10" key="1">
    <citation type="submission" date="2020-09" db="EMBL/GenBank/DDBJ databases">
        <title>Comparative genome analyses of four rice-infecting Rhizoctonia solani isolates reveal extensive enrichment of homogalacturonan modification genes.</title>
        <authorList>
            <person name="Lee D.-Y."/>
            <person name="Jeon J."/>
            <person name="Kim K.-T."/>
            <person name="Cheong K."/>
            <person name="Song H."/>
            <person name="Choi G."/>
            <person name="Ko J."/>
            <person name="Opiyo S.O."/>
            <person name="Zuo S."/>
            <person name="Madhav S."/>
            <person name="Lee Y.-H."/>
            <person name="Wang G.-L."/>
        </authorList>
    </citation>
    <scope>NUCLEOTIDE SEQUENCE</scope>
    <source>
        <strain evidence="10">AG1-IA WGL</strain>
    </source>
</reference>
<evidence type="ECO:0000313" key="11">
    <source>
        <dbReference type="Proteomes" id="UP000602905"/>
    </source>
</evidence>
<evidence type="ECO:0000256" key="8">
    <source>
        <dbReference type="ARBA" id="ARBA00023310"/>
    </source>
</evidence>
<dbReference type="AlphaFoldDB" id="A0A8H7HXG3"/>
<dbReference type="GO" id="GO:0046933">
    <property type="term" value="F:proton-transporting ATP synthase activity, rotational mechanism"/>
    <property type="evidence" value="ECO:0007669"/>
    <property type="project" value="InterPro"/>
</dbReference>
<dbReference type="HAMAP" id="MF_01416">
    <property type="entry name" value="ATP_synth_delta_bact"/>
    <property type="match status" value="1"/>
</dbReference>
<evidence type="ECO:0000256" key="1">
    <source>
        <dbReference type="ARBA" id="ARBA00004370"/>
    </source>
</evidence>
<dbReference type="GO" id="GO:0016020">
    <property type="term" value="C:membrane"/>
    <property type="evidence" value="ECO:0007669"/>
    <property type="project" value="UniProtKB-SubCell"/>
</dbReference>
<protein>
    <recommendedName>
        <fullName evidence="3">ATP synthase subunit 5, mitochondrial</fullName>
    </recommendedName>
</protein>
<comment type="caution">
    <text evidence="10">The sequence shown here is derived from an EMBL/GenBank/DDBJ whole genome shotgun (WGS) entry which is preliminary data.</text>
</comment>
<evidence type="ECO:0000256" key="2">
    <source>
        <dbReference type="ARBA" id="ARBA00007046"/>
    </source>
</evidence>
<dbReference type="PRINTS" id="PR00125">
    <property type="entry name" value="ATPASEDELTA"/>
</dbReference>
<dbReference type="Proteomes" id="UP000602905">
    <property type="component" value="Unassembled WGS sequence"/>
</dbReference>
<evidence type="ECO:0000256" key="9">
    <source>
        <dbReference type="SAM" id="MobiDB-lite"/>
    </source>
</evidence>
<dbReference type="SUPFAM" id="SSF47928">
    <property type="entry name" value="N-terminal domain of the delta subunit of the F1F0-ATP synthase"/>
    <property type="match status" value="1"/>
</dbReference>
<evidence type="ECO:0000313" key="10">
    <source>
        <dbReference type="EMBL" id="KAF8712152.1"/>
    </source>
</evidence>
<evidence type="ECO:0000256" key="5">
    <source>
        <dbReference type="ARBA" id="ARBA00022781"/>
    </source>
</evidence>
<feature type="compositionally biased region" description="Low complexity" evidence="9">
    <location>
        <begin position="447"/>
        <end position="459"/>
    </location>
</feature>
<comment type="subcellular location">
    <subcellularLocation>
        <location evidence="1">Membrane</location>
    </subcellularLocation>
</comment>
<dbReference type="Gene3D" id="1.10.520.20">
    <property type="entry name" value="N-terminal domain of the delta subunit of the F1F0-ATP synthase"/>
    <property type="match status" value="1"/>
</dbReference>
<accession>A0A8H7HXG3</accession>
<proteinExistence type="inferred from homology"/>
<evidence type="ECO:0000256" key="4">
    <source>
        <dbReference type="ARBA" id="ARBA00022448"/>
    </source>
</evidence>
<feature type="non-terminal residue" evidence="10">
    <location>
        <position position="1"/>
    </location>
</feature>
<keyword evidence="5" id="KW-0375">Hydrogen ion transport</keyword>
<dbReference type="NCBIfam" id="TIGR01145">
    <property type="entry name" value="ATP_synt_delta"/>
    <property type="match status" value="1"/>
</dbReference>
<sequence>MLAARRVAAAASRVPLQQQRNASLIASKYAQALFGAASKNAQTLNKVQSELTSISNNLREVPTLSAFVSNPTLSASDRKSGLDAIYAAAAPKGSKEPVTPITKNLFEVLSENGRLGETNDVISSFNELVSKHKGELEVVVTSAAPLEKNVLSKLETTLKSSQAASQAKSVRVTNKVNPSILGGLLVDFGDKTIDLSVSSKVNRLNALLQPRRLPSRNETRADSTTIPTPHDQLVFASLFVVREPDWLIHPLIPIASNWPRTPFQNHHSTNLMAALVPYDNFPALRWLVNTNSAPHSSSLPLRDPGTMSTFIEMNLAVYRTERRSKTIKDESVDWVPYYVLAYGTLAETNEVLSPVVDIYSCIIAECGGTVTLTKPQRNPNKKRDCTFRITFEGGDHTFRGVLQDDRGEWEWKGVYLCNQQKTHLKSYAPQVPYSHSFYEIKKHSPADSDSPASSQSSSDFKTGSFVRTRGSGGGSYACSIRTSVYGVIPLIEEPDDEPSTQAITPNKYDALIKEWSSISTTSATMIYAHAEKKNALDTSPTSMTADSKRLTIPTSWPHNPLSIPSPVRSKSRMKLLTTGFDNPNALQIPRSFTPFTEASNDSFYSIDAEDIQMSSSACTDSGVTVQGTVRDQSTPCPPTPYIPEIPSQSDPDDDYVVLYRAWRCEPSDDVVLWT</sequence>
<dbReference type="OrthoDB" id="3193669at2759"/>
<feature type="region of interest" description="Disordered" evidence="9">
    <location>
        <begin position="442"/>
        <end position="472"/>
    </location>
</feature>
<keyword evidence="7" id="KW-0472">Membrane</keyword>
<keyword evidence="6" id="KW-0406">Ion transport</keyword>
<dbReference type="PANTHER" id="PTHR11910">
    <property type="entry name" value="ATP SYNTHASE DELTA CHAIN"/>
    <property type="match status" value="1"/>
</dbReference>
<evidence type="ECO:0000256" key="3">
    <source>
        <dbReference type="ARBA" id="ARBA00014723"/>
    </source>
</evidence>
<evidence type="ECO:0000256" key="7">
    <source>
        <dbReference type="ARBA" id="ARBA00023136"/>
    </source>
</evidence>
<evidence type="ECO:0000256" key="6">
    <source>
        <dbReference type="ARBA" id="ARBA00023065"/>
    </source>
</evidence>
<keyword evidence="8" id="KW-0066">ATP synthesis</keyword>
<dbReference type="InterPro" id="IPR026015">
    <property type="entry name" value="ATP_synth_OSCP/delta_N_sf"/>
</dbReference>
<name>A0A8H7HXG3_9AGAM</name>
<keyword evidence="4" id="KW-0813">Transport</keyword>
<dbReference type="Pfam" id="PF00213">
    <property type="entry name" value="OSCP"/>
    <property type="match status" value="1"/>
</dbReference>
<organism evidence="10 11">
    <name type="scientific">Rhizoctonia solani</name>
    <dbReference type="NCBI Taxonomy" id="456999"/>
    <lineage>
        <taxon>Eukaryota</taxon>
        <taxon>Fungi</taxon>
        <taxon>Dikarya</taxon>
        <taxon>Basidiomycota</taxon>
        <taxon>Agaricomycotina</taxon>
        <taxon>Agaricomycetes</taxon>
        <taxon>Cantharellales</taxon>
        <taxon>Ceratobasidiaceae</taxon>
        <taxon>Rhizoctonia</taxon>
    </lineage>
</organism>
<gene>
    <name evidence="10" type="ORF">RHS03_01143</name>
</gene>
<dbReference type="InterPro" id="IPR000711">
    <property type="entry name" value="ATPase_OSCP/dsu"/>
</dbReference>
<dbReference type="EMBL" id="JACYCD010000044">
    <property type="protein sequence ID" value="KAF8712152.1"/>
    <property type="molecule type" value="Genomic_DNA"/>
</dbReference>
<comment type="similarity">
    <text evidence="2">Belongs to the ATPase delta chain family.</text>
</comment>